<feature type="compositionally biased region" description="Gly residues" evidence="1">
    <location>
        <begin position="21"/>
        <end position="35"/>
    </location>
</feature>
<feature type="region of interest" description="Disordered" evidence="1">
    <location>
        <begin position="1"/>
        <end position="200"/>
    </location>
</feature>
<dbReference type="Proteomes" id="UP001159641">
    <property type="component" value="Unassembled WGS sequence"/>
</dbReference>
<evidence type="ECO:0000256" key="1">
    <source>
        <dbReference type="SAM" id="MobiDB-lite"/>
    </source>
</evidence>
<protein>
    <submittedName>
        <fullName evidence="2">Uncharacterized protein</fullName>
    </submittedName>
</protein>
<feature type="compositionally biased region" description="Pro residues" evidence="1">
    <location>
        <begin position="1"/>
        <end position="17"/>
    </location>
</feature>
<keyword evidence="3" id="KW-1185">Reference proteome</keyword>
<organism evidence="2 3">
    <name type="scientific">Eschrichtius robustus</name>
    <name type="common">California gray whale</name>
    <name type="synonym">Eschrichtius gibbosus</name>
    <dbReference type="NCBI Taxonomy" id="9764"/>
    <lineage>
        <taxon>Eukaryota</taxon>
        <taxon>Metazoa</taxon>
        <taxon>Chordata</taxon>
        <taxon>Craniata</taxon>
        <taxon>Vertebrata</taxon>
        <taxon>Euteleostomi</taxon>
        <taxon>Mammalia</taxon>
        <taxon>Eutheria</taxon>
        <taxon>Laurasiatheria</taxon>
        <taxon>Artiodactyla</taxon>
        <taxon>Whippomorpha</taxon>
        <taxon>Cetacea</taxon>
        <taxon>Mysticeti</taxon>
        <taxon>Eschrichtiidae</taxon>
        <taxon>Eschrichtius</taxon>
    </lineage>
</organism>
<dbReference type="AlphaFoldDB" id="A0AB34H0G4"/>
<name>A0AB34H0G4_ESCRO</name>
<gene>
    <name evidence="2" type="ORF">J1605_006501</name>
</gene>
<comment type="caution">
    <text evidence="2">The sequence shown here is derived from an EMBL/GenBank/DDBJ whole genome shotgun (WGS) entry which is preliminary data.</text>
</comment>
<dbReference type="EMBL" id="JAIQCJ010001995">
    <property type="protein sequence ID" value="KAJ8786281.1"/>
    <property type="molecule type" value="Genomic_DNA"/>
</dbReference>
<proteinExistence type="predicted"/>
<reference evidence="2 3" key="1">
    <citation type="submission" date="2022-11" db="EMBL/GenBank/DDBJ databases">
        <title>Whole genome sequence of Eschrichtius robustus ER-17-0199.</title>
        <authorList>
            <person name="Bruniche-Olsen A."/>
            <person name="Black A.N."/>
            <person name="Fields C.J."/>
            <person name="Walden K."/>
            <person name="Dewoody J.A."/>
        </authorList>
    </citation>
    <scope>NUCLEOTIDE SEQUENCE [LARGE SCALE GENOMIC DNA]</scope>
    <source>
        <strain evidence="2">ER-17-0199</strain>
        <tissue evidence="2">Blubber</tissue>
    </source>
</reference>
<accession>A0AB34H0G4</accession>
<evidence type="ECO:0000313" key="2">
    <source>
        <dbReference type="EMBL" id="KAJ8786281.1"/>
    </source>
</evidence>
<sequence>MPPRSPSHPPPPPPSPPHISGGAGGQAGRRAGGQAGYPRGRLPSASLPGGHDPSPLTSPAPPPRADISGSPAEKLAAGLPGPASVPRLLTRPLQTPKLRIGAQDPGPVRGARAGQVTTSVPSPPQAASGALERGPSSRLRVRPTESGGFRARSAPRRGATLSQPQLRAALRSGGGDGAPTASRLAQAELGAGRLSKHPYG</sequence>
<evidence type="ECO:0000313" key="3">
    <source>
        <dbReference type="Proteomes" id="UP001159641"/>
    </source>
</evidence>